<dbReference type="Proteomes" id="UP000788153">
    <property type="component" value="Unassembled WGS sequence"/>
</dbReference>
<organism evidence="2 3">
    <name type="scientific">Sphingomonas japonica</name>
    <dbReference type="NCBI Taxonomy" id="511662"/>
    <lineage>
        <taxon>Bacteria</taxon>
        <taxon>Pseudomonadati</taxon>
        <taxon>Pseudomonadota</taxon>
        <taxon>Alphaproteobacteria</taxon>
        <taxon>Sphingomonadales</taxon>
        <taxon>Sphingomonadaceae</taxon>
        <taxon>Sphingomonas</taxon>
    </lineage>
</organism>
<keyword evidence="1" id="KW-1133">Transmembrane helix</keyword>
<protein>
    <submittedName>
        <fullName evidence="2">Uncharacterized protein</fullName>
    </submittedName>
</protein>
<evidence type="ECO:0000313" key="3">
    <source>
        <dbReference type="Proteomes" id="UP000788153"/>
    </source>
</evidence>
<keyword evidence="3" id="KW-1185">Reference proteome</keyword>
<keyword evidence="1" id="KW-0472">Membrane</keyword>
<name>A0ABX0U026_9SPHN</name>
<keyword evidence="1" id="KW-0812">Transmembrane</keyword>
<evidence type="ECO:0000313" key="2">
    <source>
        <dbReference type="EMBL" id="NIJ23926.1"/>
    </source>
</evidence>
<proteinExistence type="predicted"/>
<reference evidence="2 3" key="1">
    <citation type="submission" date="2020-03" db="EMBL/GenBank/DDBJ databases">
        <title>Genomic Encyclopedia of Type Strains, Phase IV (KMG-IV): sequencing the most valuable type-strain genomes for metagenomic binning, comparative biology and taxonomic classification.</title>
        <authorList>
            <person name="Goeker M."/>
        </authorList>
    </citation>
    <scope>NUCLEOTIDE SEQUENCE [LARGE SCALE GENOMIC DNA]</scope>
    <source>
        <strain evidence="2 3">DSM 22753</strain>
    </source>
</reference>
<evidence type="ECO:0000256" key="1">
    <source>
        <dbReference type="SAM" id="Phobius"/>
    </source>
</evidence>
<gene>
    <name evidence="2" type="ORF">FHT01_001468</name>
</gene>
<accession>A0ABX0U026</accession>
<feature type="transmembrane region" description="Helical" evidence="1">
    <location>
        <begin position="12"/>
        <end position="33"/>
    </location>
</feature>
<comment type="caution">
    <text evidence="2">The sequence shown here is derived from an EMBL/GenBank/DDBJ whole genome shotgun (WGS) entry which is preliminary data.</text>
</comment>
<sequence>MALRFTSLQNSVVSLVAAFVCTAVLVIASAPSVPLA</sequence>
<dbReference type="EMBL" id="JAASQP010000001">
    <property type="protein sequence ID" value="NIJ23926.1"/>
    <property type="molecule type" value="Genomic_DNA"/>
</dbReference>